<proteinExistence type="inferred from homology"/>
<dbReference type="InterPro" id="IPR043202">
    <property type="entry name" value="Band-7_stomatin-like"/>
</dbReference>
<dbReference type="PANTHER" id="PTHR10264">
    <property type="entry name" value="BAND 7 PROTEIN-RELATED"/>
    <property type="match status" value="1"/>
</dbReference>
<dbReference type="SUPFAM" id="SSF117892">
    <property type="entry name" value="Band 7/SPFH domain"/>
    <property type="match status" value="1"/>
</dbReference>
<dbReference type="GO" id="GO:0005886">
    <property type="term" value="C:plasma membrane"/>
    <property type="evidence" value="ECO:0007669"/>
    <property type="project" value="InterPro"/>
</dbReference>
<organism evidence="4 5">
    <name type="scientific">Candidatus Azambacteria bacterium GW2011_GWA1_44_9</name>
    <dbReference type="NCBI Taxonomy" id="1618610"/>
    <lineage>
        <taxon>Bacteria</taxon>
        <taxon>Candidatus Azamiibacteriota</taxon>
    </lineage>
</organism>
<comment type="caution">
    <text evidence="4">The sequence shown here is derived from an EMBL/GenBank/DDBJ whole genome shotgun (WGS) entry which is preliminary data.</text>
</comment>
<evidence type="ECO:0000256" key="1">
    <source>
        <dbReference type="ARBA" id="ARBA00008164"/>
    </source>
</evidence>
<evidence type="ECO:0000313" key="4">
    <source>
        <dbReference type="EMBL" id="KKT81795.1"/>
    </source>
</evidence>
<dbReference type="Pfam" id="PF01145">
    <property type="entry name" value="Band_7"/>
    <property type="match status" value="1"/>
</dbReference>
<comment type="similarity">
    <text evidence="1">Belongs to the band 7/mec-2 family.</text>
</comment>
<dbReference type="Gene3D" id="3.30.479.30">
    <property type="entry name" value="Band 7 domain"/>
    <property type="match status" value="1"/>
</dbReference>
<evidence type="ECO:0000256" key="2">
    <source>
        <dbReference type="SAM" id="Phobius"/>
    </source>
</evidence>
<name>A0A0G1KE12_9BACT</name>
<gene>
    <name evidence="4" type="ORF">UW78_C0005G0014</name>
</gene>
<protein>
    <submittedName>
        <fullName evidence="4">SPFH domain, Band 7 family protein</fullName>
    </submittedName>
</protein>
<keyword evidence="2" id="KW-0472">Membrane</keyword>
<sequence length="355" mass="39161">MKINKKFWGITAIIYIVFLVVSVFFAFYTSTIGGELEWNWGLAVALTAVIYTAVSLHQVGPTELGARIFLGRPIDQVSSGFILVPFGFFKLIKETRLIIQKEFPDNPENIYRGEGLPPAGKYHPIRIPFGKPEKKDTATGSPKDVLEKDPLDMRLIEEVVPIVRFRISDYIAFLTVIKTVDEALNQLQDLCVSVLSEEFGKVTPAQVIADFESYNKKLTEEIQTNVATWGIVLESVRIKNISFSHELNKTVQKIAEETALGKASVIKAEAGKKAAILEGEGKGFAIKAELDGRTLGLKKMQEDLNLPSEVILSTETARAITNNPGQKTIIVGSEGFKDLMAMGTALGEALKNKKE</sequence>
<keyword evidence="2" id="KW-0812">Transmembrane</keyword>
<dbReference type="AlphaFoldDB" id="A0A0G1KE12"/>
<accession>A0A0G1KE12</accession>
<dbReference type="InterPro" id="IPR001107">
    <property type="entry name" value="Band_7"/>
</dbReference>
<feature type="domain" description="Band 7" evidence="3">
    <location>
        <begin position="162"/>
        <end position="270"/>
    </location>
</feature>
<dbReference type="InterPro" id="IPR036013">
    <property type="entry name" value="Band_7/SPFH_dom_sf"/>
</dbReference>
<evidence type="ECO:0000313" key="5">
    <source>
        <dbReference type="Proteomes" id="UP000034595"/>
    </source>
</evidence>
<dbReference type="Proteomes" id="UP000034595">
    <property type="component" value="Unassembled WGS sequence"/>
</dbReference>
<feature type="transmembrane region" description="Helical" evidence="2">
    <location>
        <begin position="7"/>
        <end position="28"/>
    </location>
</feature>
<dbReference type="EMBL" id="LCJQ01000005">
    <property type="protein sequence ID" value="KKT81795.1"/>
    <property type="molecule type" value="Genomic_DNA"/>
</dbReference>
<keyword evidence="2" id="KW-1133">Transmembrane helix</keyword>
<reference evidence="4 5" key="1">
    <citation type="journal article" date="2015" name="Nature">
        <title>rRNA introns, odd ribosomes, and small enigmatic genomes across a large radiation of phyla.</title>
        <authorList>
            <person name="Brown C.T."/>
            <person name="Hug L.A."/>
            <person name="Thomas B.C."/>
            <person name="Sharon I."/>
            <person name="Castelle C.J."/>
            <person name="Singh A."/>
            <person name="Wilkins M.J."/>
            <person name="Williams K.H."/>
            <person name="Banfield J.F."/>
        </authorList>
    </citation>
    <scope>NUCLEOTIDE SEQUENCE [LARGE SCALE GENOMIC DNA]</scope>
</reference>
<evidence type="ECO:0000259" key="3">
    <source>
        <dbReference type="Pfam" id="PF01145"/>
    </source>
</evidence>
<dbReference type="PANTHER" id="PTHR10264:SF19">
    <property type="entry name" value="AT06885P-RELATED"/>
    <property type="match status" value="1"/>
</dbReference>